<evidence type="ECO:0000313" key="11">
    <source>
        <dbReference type="Proteomes" id="UP000308365"/>
    </source>
</evidence>
<evidence type="ECO:0000313" key="10">
    <source>
        <dbReference type="EMBL" id="TKC43191.1"/>
    </source>
</evidence>
<dbReference type="InterPro" id="IPR027377">
    <property type="entry name" value="ZAR1/RTP1-5-like_Znf-3CxxC"/>
</dbReference>
<evidence type="ECO:0000256" key="2">
    <source>
        <dbReference type="ARBA" id="ARBA00022692"/>
    </source>
</evidence>
<dbReference type="GO" id="GO:0001580">
    <property type="term" value="P:detection of chemical stimulus involved in sensory perception of bitter taste"/>
    <property type="evidence" value="ECO:0007669"/>
    <property type="project" value="TreeGrafter"/>
</dbReference>
<dbReference type="GO" id="GO:0008270">
    <property type="term" value="F:zinc ion binding"/>
    <property type="evidence" value="ECO:0007669"/>
    <property type="project" value="UniProtKB-KW"/>
</dbReference>
<evidence type="ECO:0000259" key="9">
    <source>
        <dbReference type="SMART" id="SM01328"/>
    </source>
</evidence>
<dbReference type="PANTHER" id="PTHR14402">
    <property type="entry name" value="RECEPTOR TRANSPORTING PROTEIN"/>
    <property type="match status" value="1"/>
</dbReference>
<keyword evidence="5" id="KW-0862">Zinc</keyword>
<dbReference type="GO" id="GO:0005737">
    <property type="term" value="C:cytoplasm"/>
    <property type="evidence" value="ECO:0007669"/>
    <property type="project" value="TreeGrafter"/>
</dbReference>
<dbReference type="GO" id="GO:0051205">
    <property type="term" value="P:protein insertion into membrane"/>
    <property type="evidence" value="ECO:0007669"/>
    <property type="project" value="TreeGrafter"/>
</dbReference>
<organism evidence="10 11">
    <name type="scientific">Monodon monoceros</name>
    <name type="common">Narwhal</name>
    <name type="synonym">Ceratodon monodon</name>
    <dbReference type="NCBI Taxonomy" id="40151"/>
    <lineage>
        <taxon>Eukaryota</taxon>
        <taxon>Metazoa</taxon>
        <taxon>Chordata</taxon>
        <taxon>Craniata</taxon>
        <taxon>Vertebrata</taxon>
        <taxon>Euteleostomi</taxon>
        <taxon>Mammalia</taxon>
        <taxon>Eutheria</taxon>
        <taxon>Laurasiatheria</taxon>
        <taxon>Artiodactyla</taxon>
        <taxon>Whippomorpha</taxon>
        <taxon>Cetacea</taxon>
        <taxon>Odontoceti</taxon>
        <taxon>Monodontidae</taxon>
        <taxon>Monodon</taxon>
    </lineage>
</organism>
<dbReference type="EMBL" id="RWIC01000491">
    <property type="protein sequence ID" value="TKC43191.1"/>
    <property type="molecule type" value="Genomic_DNA"/>
</dbReference>
<comment type="caution">
    <text evidence="10">The sequence shown here is derived from an EMBL/GenBank/DDBJ whole genome shotgun (WGS) entry which is preliminary data.</text>
</comment>
<dbReference type="PANTHER" id="PTHR14402:SF9">
    <property type="entry name" value="RECEPTOR-TRANSPORTING PROTEIN 3"/>
    <property type="match status" value="1"/>
</dbReference>
<keyword evidence="3" id="KW-0479">Metal-binding</keyword>
<accession>A0A4U1F1Q5</accession>
<gene>
    <name evidence="10" type="ORF">EI555_001313</name>
</gene>
<dbReference type="AlphaFoldDB" id="A0A4U1F1Q5"/>
<keyword evidence="6" id="KW-1133">Transmembrane helix</keyword>
<dbReference type="Proteomes" id="UP000308365">
    <property type="component" value="Unassembled WGS sequence"/>
</dbReference>
<evidence type="ECO:0000256" key="7">
    <source>
        <dbReference type="ARBA" id="ARBA00023136"/>
    </source>
</evidence>
<sequence length="343" mass="38682">PTELSQALAYPTPTPETQNSLEKQGHKGRVGLNPCSLKQETSCPAPDPSEPGRHCRTQLTGTAAMRQDMEVWKQVFQELIREVKPWHTWKLTLDKSLLPNILKPGWTQYQQWTCARFQCSSCSRNWASAQVQVLFHMHWSEGDSRGQVKMRVFAQRCQKCSQPSFEVPKFTEENISRILNNLVLQILKKCYREGFTFVEIPMIKEISLEGPHDSDNCEACLQGFCVQSEFGLAMWSPISPLPPTISSPILGITTEIPSPTRSSTGGDAVKKKKVLPRQSFPETTQAESLPISWSPRANTNFQAERRGQNSFSNCTFYSHTAQHTRSLGMSCCCCLMLIIIIVI</sequence>
<feature type="non-terminal residue" evidence="10">
    <location>
        <position position="343"/>
    </location>
</feature>
<keyword evidence="7" id="KW-0472">Membrane</keyword>
<proteinExistence type="predicted"/>
<feature type="region of interest" description="Disordered" evidence="8">
    <location>
        <begin position="1"/>
        <end position="31"/>
    </location>
</feature>
<dbReference type="GO" id="GO:0006612">
    <property type="term" value="P:protein targeting to membrane"/>
    <property type="evidence" value="ECO:0007669"/>
    <property type="project" value="TreeGrafter"/>
</dbReference>
<feature type="non-terminal residue" evidence="10">
    <location>
        <position position="1"/>
    </location>
</feature>
<name>A0A4U1F1Q5_MONMO</name>
<reference evidence="11" key="1">
    <citation type="journal article" date="2019" name="IScience">
        <title>Narwhal Genome Reveals Long-Term Low Genetic Diversity despite Current Large Abundance Size.</title>
        <authorList>
            <person name="Westbury M.V."/>
            <person name="Petersen B."/>
            <person name="Garde E."/>
            <person name="Heide-Jorgensen M.P."/>
            <person name="Lorenzen E.D."/>
        </authorList>
    </citation>
    <scope>NUCLEOTIDE SEQUENCE [LARGE SCALE GENOMIC DNA]</scope>
</reference>
<dbReference type="GO" id="GO:0016020">
    <property type="term" value="C:membrane"/>
    <property type="evidence" value="ECO:0007669"/>
    <property type="project" value="UniProtKB-SubCell"/>
</dbReference>
<evidence type="ECO:0000256" key="6">
    <source>
        <dbReference type="ARBA" id="ARBA00022989"/>
    </source>
</evidence>
<dbReference type="SMART" id="SM01328">
    <property type="entry name" value="zf-3CxxC"/>
    <property type="match status" value="1"/>
</dbReference>
<keyword evidence="4" id="KW-0863">Zinc-finger</keyword>
<evidence type="ECO:0000256" key="8">
    <source>
        <dbReference type="SAM" id="MobiDB-lite"/>
    </source>
</evidence>
<protein>
    <recommendedName>
        <fullName evidence="9">3CxxC-type domain-containing protein</fullName>
    </recommendedName>
</protein>
<dbReference type="InterPro" id="IPR026096">
    <property type="entry name" value="R-trans_p"/>
</dbReference>
<evidence type="ECO:0000256" key="1">
    <source>
        <dbReference type="ARBA" id="ARBA00004167"/>
    </source>
</evidence>
<dbReference type="Pfam" id="PF13695">
    <property type="entry name" value="Zn_ribbon_3CxxC"/>
    <property type="match status" value="1"/>
</dbReference>
<evidence type="ECO:0000256" key="4">
    <source>
        <dbReference type="ARBA" id="ARBA00022771"/>
    </source>
</evidence>
<keyword evidence="2" id="KW-0812">Transmembrane</keyword>
<comment type="subcellular location">
    <subcellularLocation>
        <location evidence="1">Membrane</location>
        <topology evidence="1">Single-pass membrane protein</topology>
    </subcellularLocation>
</comment>
<dbReference type="GO" id="GO:0031849">
    <property type="term" value="F:olfactory receptor binding"/>
    <property type="evidence" value="ECO:0007669"/>
    <property type="project" value="TreeGrafter"/>
</dbReference>
<evidence type="ECO:0000256" key="3">
    <source>
        <dbReference type="ARBA" id="ARBA00022723"/>
    </source>
</evidence>
<evidence type="ECO:0000256" key="5">
    <source>
        <dbReference type="ARBA" id="ARBA00022833"/>
    </source>
</evidence>
<feature type="domain" description="3CxxC-type" evidence="9">
    <location>
        <begin position="112"/>
        <end position="223"/>
    </location>
</feature>